<evidence type="ECO:0000313" key="5">
    <source>
        <dbReference type="Proteomes" id="UP000663856"/>
    </source>
</evidence>
<feature type="compositionally biased region" description="Polar residues" evidence="1">
    <location>
        <begin position="389"/>
        <end position="407"/>
    </location>
</feature>
<feature type="compositionally biased region" description="Polar residues" evidence="1">
    <location>
        <begin position="432"/>
        <end position="444"/>
    </location>
</feature>
<feature type="compositionally biased region" description="Basic and acidic residues" evidence="1">
    <location>
        <begin position="1"/>
        <end position="10"/>
    </location>
</feature>
<evidence type="ECO:0000259" key="2">
    <source>
        <dbReference type="Pfam" id="PF14529"/>
    </source>
</evidence>
<feature type="domain" description="Endonuclease/exonuclease/phosphatase" evidence="2">
    <location>
        <begin position="494"/>
        <end position="603"/>
    </location>
</feature>
<dbReference type="AlphaFoldDB" id="A0A816N7I4"/>
<organism evidence="3 5">
    <name type="scientific">Rotaria magnacalcarata</name>
    <dbReference type="NCBI Taxonomy" id="392030"/>
    <lineage>
        <taxon>Eukaryota</taxon>
        <taxon>Metazoa</taxon>
        <taxon>Spiralia</taxon>
        <taxon>Gnathifera</taxon>
        <taxon>Rotifera</taxon>
        <taxon>Eurotatoria</taxon>
        <taxon>Bdelloidea</taxon>
        <taxon>Philodinida</taxon>
        <taxon>Philodinidae</taxon>
        <taxon>Rotaria</taxon>
    </lineage>
</organism>
<dbReference type="EMBL" id="CAJNRF010001771">
    <property type="protein sequence ID" value="CAF2026386.1"/>
    <property type="molecule type" value="Genomic_DNA"/>
</dbReference>
<dbReference type="Proteomes" id="UP000663856">
    <property type="component" value="Unassembled WGS sequence"/>
</dbReference>
<protein>
    <recommendedName>
        <fullName evidence="2">Endonuclease/exonuclease/phosphatase domain-containing protein</fullName>
    </recommendedName>
</protein>
<dbReference type="Pfam" id="PF14529">
    <property type="entry name" value="Exo_endo_phos_2"/>
    <property type="match status" value="1"/>
</dbReference>
<feature type="compositionally biased region" description="Basic residues" evidence="1">
    <location>
        <begin position="415"/>
        <end position="431"/>
    </location>
</feature>
<dbReference type="SUPFAM" id="SSF56219">
    <property type="entry name" value="DNase I-like"/>
    <property type="match status" value="1"/>
</dbReference>
<evidence type="ECO:0000256" key="1">
    <source>
        <dbReference type="SAM" id="MobiDB-lite"/>
    </source>
</evidence>
<evidence type="ECO:0000313" key="4">
    <source>
        <dbReference type="EMBL" id="CAF2127783.1"/>
    </source>
</evidence>
<reference evidence="3" key="1">
    <citation type="submission" date="2021-02" db="EMBL/GenBank/DDBJ databases">
        <authorList>
            <person name="Nowell W R."/>
        </authorList>
    </citation>
    <scope>NUCLEOTIDE SEQUENCE</scope>
</reference>
<comment type="caution">
    <text evidence="3">The sequence shown here is derived from an EMBL/GenBank/DDBJ whole genome shotgun (WGS) entry which is preliminary data.</text>
</comment>
<feature type="compositionally biased region" description="Polar residues" evidence="1">
    <location>
        <begin position="19"/>
        <end position="40"/>
    </location>
</feature>
<dbReference type="Proteomes" id="UP000663887">
    <property type="component" value="Unassembled WGS sequence"/>
</dbReference>
<dbReference type="EMBL" id="CAJNRG010010933">
    <property type="protein sequence ID" value="CAF2127783.1"/>
    <property type="molecule type" value="Genomic_DNA"/>
</dbReference>
<evidence type="ECO:0000313" key="3">
    <source>
        <dbReference type="EMBL" id="CAF2026386.1"/>
    </source>
</evidence>
<dbReference type="Gene3D" id="3.60.10.10">
    <property type="entry name" value="Endonuclease/exonuclease/phosphatase"/>
    <property type="match status" value="1"/>
</dbReference>
<sequence>MPPKKGGDASKRKKVNMEKNGQNPGQKKTPLANNTSQTKSPIAPLILEGAKLTKMQVSDLIKKHLQDIRVNDIQLSRTGIFTLYASDVSSFNRILNEFTAILATNGQTSPKLIKDTDKIAFVKRVDLKIPEDRVTVPLKDIGLDVTDVIRLKTKERNTPTQTIKVTFADAQNLNTSVQTGLQVDLMHFVAEAVKPNSKPVQCYVCLKYNHVVKYCKIKQQTCARCGDNHQVGKCNSTADTWKCCNCKGSHLVTSNECPIYKEQEKRMLRAVQQHNTSSSQPTATPYNISSLVDFSMLSSNSQQGVNTSSNNLIDIPVNILSMKMEKIIEATTNRLMKSLHQRISKIEKTIVVVDSMMDVASTETSDDSMADSDNEIHVINVQQNIQQHATQKTTTSATSNSTPQQHITTNDIKKPPNKKKATSKTVKRNRSPNRSLDATTTNNKDINDRVGKSGGGILLAVKDHIKCSEILNETTGENEIVPIEIPAKSLFKSIIIASIYIPPKTRICCDVFHKLYKLNSNVMIVGDLNAALQHMGSRKTNARGRQLQDLLKEGYLYCIDGDSSTYERNDYEEKIDWILASQPFLSFISNVETHTAIDSTSGH</sequence>
<feature type="region of interest" description="Disordered" evidence="1">
    <location>
        <begin position="385"/>
        <end position="448"/>
    </location>
</feature>
<dbReference type="InterPro" id="IPR036691">
    <property type="entry name" value="Endo/exonu/phosph_ase_sf"/>
</dbReference>
<dbReference type="GO" id="GO:0003824">
    <property type="term" value="F:catalytic activity"/>
    <property type="evidence" value="ECO:0007669"/>
    <property type="project" value="InterPro"/>
</dbReference>
<name>A0A816N7I4_9BILA</name>
<feature type="region of interest" description="Disordered" evidence="1">
    <location>
        <begin position="1"/>
        <end position="40"/>
    </location>
</feature>
<gene>
    <name evidence="3" type="ORF">WKI299_LOCUS6090</name>
    <name evidence="4" type="ORF">XDN619_LOCUS24144</name>
</gene>
<accession>A0A816N7I4</accession>
<proteinExistence type="predicted"/>
<dbReference type="InterPro" id="IPR005135">
    <property type="entry name" value="Endo/exonuclease/phosphatase"/>
</dbReference>